<evidence type="ECO:0008006" key="5">
    <source>
        <dbReference type="Google" id="ProtNLM"/>
    </source>
</evidence>
<evidence type="ECO:0000256" key="1">
    <source>
        <dbReference type="SAM" id="MobiDB-lite"/>
    </source>
</evidence>
<dbReference type="EMBL" id="JBHTIL010000006">
    <property type="protein sequence ID" value="MFD0927551.1"/>
    <property type="molecule type" value="Genomic_DNA"/>
</dbReference>
<feature type="transmembrane region" description="Helical" evidence="2">
    <location>
        <begin position="78"/>
        <end position="98"/>
    </location>
</feature>
<comment type="caution">
    <text evidence="3">The sequence shown here is derived from an EMBL/GenBank/DDBJ whole genome shotgun (WGS) entry which is preliminary data.</text>
</comment>
<keyword evidence="4" id="KW-1185">Reference proteome</keyword>
<evidence type="ECO:0000313" key="4">
    <source>
        <dbReference type="Proteomes" id="UP001597068"/>
    </source>
</evidence>
<feature type="region of interest" description="Disordered" evidence="1">
    <location>
        <begin position="149"/>
        <end position="168"/>
    </location>
</feature>
<gene>
    <name evidence="3" type="ORF">ACFQ04_17560</name>
</gene>
<feature type="transmembrane region" description="Helical" evidence="2">
    <location>
        <begin position="118"/>
        <end position="138"/>
    </location>
</feature>
<accession>A0ABW3GFL2</accession>
<dbReference type="RefSeq" id="WP_253648054.1">
    <property type="nucleotide sequence ID" value="NZ_BAAAMO010000001.1"/>
</dbReference>
<evidence type="ECO:0000313" key="3">
    <source>
        <dbReference type="EMBL" id="MFD0927551.1"/>
    </source>
</evidence>
<reference evidence="4" key="1">
    <citation type="journal article" date="2019" name="Int. J. Syst. Evol. Microbiol.">
        <title>The Global Catalogue of Microorganisms (GCM) 10K type strain sequencing project: providing services to taxonomists for standard genome sequencing and annotation.</title>
        <authorList>
            <consortium name="The Broad Institute Genomics Platform"/>
            <consortium name="The Broad Institute Genome Sequencing Center for Infectious Disease"/>
            <person name="Wu L."/>
            <person name="Ma J."/>
        </authorList>
    </citation>
    <scope>NUCLEOTIDE SEQUENCE [LARGE SCALE GENOMIC DNA]</scope>
    <source>
        <strain evidence="4">CCUG 50873</strain>
    </source>
</reference>
<protein>
    <recommendedName>
        <fullName evidence="5">DUF5134 domain-containing protein</fullName>
    </recommendedName>
</protein>
<keyword evidence="2" id="KW-0812">Transmembrane</keyword>
<organism evidence="3 4">
    <name type="scientific">Williamsia deligens</name>
    <dbReference type="NCBI Taxonomy" id="321325"/>
    <lineage>
        <taxon>Bacteria</taxon>
        <taxon>Bacillati</taxon>
        <taxon>Actinomycetota</taxon>
        <taxon>Actinomycetes</taxon>
        <taxon>Mycobacteriales</taxon>
        <taxon>Nocardiaceae</taxon>
        <taxon>Williamsia</taxon>
    </lineage>
</organism>
<feature type="transmembrane region" description="Helical" evidence="2">
    <location>
        <begin position="48"/>
        <end position="66"/>
    </location>
</feature>
<name>A0ABW3GFL2_9NOCA</name>
<evidence type="ECO:0000256" key="2">
    <source>
        <dbReference type="SAM" id="Phobius"/>
    </source>
</evidence>
<proteinExistence type="predicted"/>
<sequence length="168" mass="17365">MAVRELIAPSPTAIAPGRCRAAAVAAAALATASIGTHILMLVTMPGSTVTHAVVLAMAMACLWCGVRLVRTPRVKEWLATAVMGAVMVAAHLTMSGGRTHGHAMTHTAATGPALHADAMSTALLLAVAEVVVAVWAIWRLTGPVWPGNGDAGPERHGFQRSRGMPPRI</sequence>
<keyword evidence="2" id="KW-0472">Membrane</keyword>
<dbReference type="Proteomes" id="UP001597068">
    <property type="component" value="Unassembled WGS sequence"/>
</dbReference>
<keyword evidence="2" id="KW-1133">Transmembrane helix</keyword>
<feature type="transmembrane region" description="Helical" evidence="2">
    <location>
        <begin position="21"/>
        <end position="42"/>
    </location>
</feature>